<organism evidence="1 2">
    <name type="scientific">Dolichospermum compactum NIES-806</name>
    <dbReference type="NCBI Taxonomy" id="1973481"/>
    <lineage>
        <taxon>Bacteria</taxon>
        <taxon>Bacillati</taxon>
        <taxon>Cyanobacteriota</taxon>
        <taxon>Cyanophyceae</taxon>
        <taxon>Nostocales</taxon>
        <taxon>Aphanizomenonaceae</taxon>
        <taxon>Dolichospermum</taxon>
        <taxon>Dolichospermum compactum</taxon>
    </lineage>
</organism>
<dbReference type="Proteomes" id="UP000218702">
    <property type="component" value="Chromosome"/>
</dbReference>
<dbReference type="RefSeq" id="WP_096668587.1">
    <property type="nucleotide sequence ID" value="NZ_AP018316.1"/>
</dbReference>
<evidence type="ECO:0000313" key="2">
    <source>
        <dbReference type="Proteomes" id="UP000218702"/>
    </source>
</evidence>
<dbReference type="KEGG" id="dcm:NIES806_30830"/>
<gene>
    <name evidence="1" type="ORF">NIES806_30830</name>
</gene>
<evidence type="ECO:0000313" key="1">
    <source>
        <dbReference type="EMBL" id="BAZ86866.1"/>
    </source>
</evidence>
<name>A0A1Z4V5P3_9CYAN</name>
<sequence>MITVEFQTTIENGMIKIPEQYQQQLKQPNIVKVTLQQETSEQSGNYLQYLLEHPLNIEQLNPMKREEIYETE</sequence>
<dbReference type="EMBL" id="AP018316">
    <property type="protein sequence ID" value="BAZ86866.1"/>
    <property type="molecule type" value="Genomic_DNA"/>
</dbReference>
<keyword evidence="2" id="KW-1185">Reference proteome</keyword>
<protein>
    <submittedName>
        <fullName evidence="1">Uncharacterized protein</fullName>
    </submittedName>
</protein>
<dbReference type="AlphaFoldDB" id="A0A1Z4V5P3"/>
<accession>A0A1Z4V5P3</accession>
<dbReference type="OrthoDB" id="426638at2"/>
<reference evidence="1 2" key="1">
    <citation type="submission" date="2017-06" db="EMBL/GenBank/DDBJ databases">
        <title>Genome sequencing of cyanobaciteial culture collection at National Institute for Environmental Studies (NIES).</title>
        <authorList>
            <person name="Hirose Y."/>
            <person name="Shimura Y."/>
            <person name="Fujisawa T."/>
            <person name="Nakamura Y."/>
            <person name="Kawachi M."/>
        </authorList>
    </citation>
    <scope>NUCLEOTIDE SEQUENCE [LARGE SCALE GENOMIC DNA]</scope>
    <source>
        <strain evidence="1 2">NIES-806</strain>
    </source>
</reference>
<proteinExistence type="predicted"/>